<dbReference type="PANTHER" id="PTHR30203">
    <property type="entry name" value="OUTER MEMBRANE CATION EFFLUX PROTEIN"/>
    <property type="match status" value="1"/>
</dbReference>
<comment type="similarity">
    <text evidence="1">Belongs to the outer membrane factor (OMF) (TC 1.B.17) family.</text>
</comment>
<dbReference type="RefSeq" id="WP_089515294.1">
    <property type="nucleotide sequence ID" value="NZ_NJGG01000001.1"/>
</dbReference>
<dbReference type="EMBL" id="NJGG01000001">
    <property type="protein sequence ID" value="OXL16268.1"/>
    <property type="molecule type" value="Genomic_DNA"/>
</dbReference>
<dbReference type="SUPFAM" id="SSF56954">
    <property type="entry name" value="Outer membrane efflux proteins (OEP)"/>
    <property type="match status" value="1"/>
</dbReference>
<dbReference type="AlphaFoldDB" id="A0A229FXI5"/>
<name>A0A229FXI5_9BURK</name>
<evidence type="ECO:0000256" key="1">
    <source>
        <dbReference type="ARBA" id="ARBA00007613"/>
    </source>
</evidence>
<accession>A0A229FXI5</accession>
<keyword evidence="2" id="KW-0175">Coiled coil</keyword>
<proteinExistence type="inferred from homology"/>
<dbReference type="Gene3D" id="1.20.1600.10">
    <property type="entry name" value="Outer membrane efflux proteins (OEP)"/>
    <property type="match status" value="1"/>
</dbReference>
<dbReference type="InterPro" id="IPR010131">
    <property type="entry name" value="MdtP/NodT-like"/>
</dbReference>
<comment type="caution">
    <text evidence="3">The sequence shown here is derived from an EMBL/GenBank/DDBJ whole genome shotgun (WGS) entry which is preliminary data.</text>
</comment>
<evidence type="ECO:0000313" key="3">
    <source>
        <dbReference type="EMBL" id="OXL16268.1"/>
    </source>
</evidence>
<gene>
    <name evidence="3" type="ORF">AOC33_04130</name>
</gene>
<protein>
    <submittedName>
        <fullName evidence="3">Transporter</fullName>
    </submittedName>
</protein>
<organism evidence="3 4">
    <name type="scientific">Polynucleobacter cosmopolitanus</name>
    <dbReference type="NCBI Taxonomy" id="351345"/>
    <lineage>
        <taxon>Bacteria</taxon>
        <taxon>Pseudomonadati</taxon>
        <taxon>Pseudomonadota</taxon>
        <taxon>Betaproteobacteria</taxon>
        <taxon>Burkholderiales</taxon>
        <taxon>Burkholderiaceae</taxon>
        <taxon>Polynucleobacter</taxon>
    </lineage>
</organism>
<dbReference type="GO" id="GO:0015562">
    <property type="term" value="F:efflux transmembrane transporter activity"/>
    <property type="evidence" value="ECO:0007669"/>
    <property type="project" value="InterPro"/>
</dbReference>
<feature type="coiled-coil region" evidence="2">
    <location>
        <begin position="187"/>
        <end position="221"/>
    </location>
</feature>
<evidence type="ECO:0000313" key="4">
    <source>
        <dbReference type="Proteomes" id="UP000215188"/>
    </source>
</evidence>
<dbReference type="InterPro" id="IPR003423">
    <property type="entry name" value="OMP_efflux"/>
</dbReference>
<reference evidence="3 4" key="1">
    <citation type="submission" date="2017-06" db="EMBL/GenBank/DDBJ databases">
        <title>Reclassification of a Polynucleobacter cosmopolitanus strain isolated from tropical Lake Victoria as Polynucleobacter victoriensis comb. nov.</title>
        <authorList>
            <person name="Hahn M.W."/>
        </authorList>
    </citation>
    <scope>NUCLEOTIDE SEQUENCE [LARGE SCALE GENOMIC DNA]</scope>
    <source>
        <strain evidence="3 4">MWH-MoIso2</strain>
    </source>
</reference>
<dbReference type="Proteomes" id="UP000215188">
    <property type="component" value="Unassembled WGS sequence"/>
</dbReference>
<keyword evidence="4" id="KW-1185">Reference proteome</keyword>
<evidence type="ECO:0000256" key="2">
    <source>
        <dbReference type="SAM" id="Coils"/>
    </source>
</evidence>
<sequence>MLREYSSVFRSCAYLIAGLFFSQISAFAYADVGGLNRFDLKAFYNSAWERQPEFKTFQYKIDSAIAKQKVASSFLASPASIEFSQKTDKANNNLGMSETVIGLGFPLWLWNERSSSVNLANAEYKKLMSQYYLSQLKVAAEVRDAYWSYQKTKLENDLAHSRFENTKTLAIDVEKRFKAGDLARADLHQANGALATAELNLEEATANLINAEQRIKTLLGTEKFQKIKLDIVLKNTEPLPKVPENFSSLDASLPIVIALIDQLDVAKRAVELVQSKTRTSPELQILSSKGREVYGSPYQQSITVGIKIPFGSSAVNADRLASATAEMVDSEIKLAYERESALSNVESNVTLVKSAQIKLDAANKRSTLANETRQFFDKSFRYGETDLPTRLRIELEAVDANKQAVIAKINYAISVSNLRQALGLLPE</sequence>
<dbReference type="Pfam" id="PF02321">
    <property type="entry name" value="OEP"/>
    <property type="match status" value="1"/>
</dbReference>
<dbReference type="OrthoDB" id="8558511at2"/>